<reference evidence="2" key="1">
    <citation type="submission" date="2021-05" db="EMBL/GenBank/DDBJ databases">
        <authorList>
            <person name="Alioto T."/>
            <person name="Alioto T."/>
            <person name="Gomez Garrido J."/>
        </authorList>
    </citation>
    <scope>NUCLEOTIDE SEQUENCE</scope>
</reference>
<sequence>MTLTPRVFFFLSSFFSLCVFGTFSGKTESAVEGLSFCVACTGVESSIALDRSNDGSEEFPMLFWSGGKSKGVAFSSSSVSVVREKSAIREPSLAWLDKLTLLVLSSDSLLSVNNAPPEDRGLIRGVTFTQGRFDSLAEPK</sequence>
<organism evidence="2">
    <name type="scientific">Cacopsylla melanoneura</name>
    <dbReference type="NCBI Taxonomy" id="428564"/>
    <lineage>
        <taxon>Eukaryota</taxon>
        <taxon>Metazoa</taxon>
        <taxon>Ecdysozoa</taxon>
        <taxon>Arthropoda</taxon>
        <taxon>Hexapoda</taxon>
        <taxon>Insecta</taxon>
        <taxon>Pterygota</taxon>
        <taxon>Neoptera</taxon>
        <taxon>Paraneoptera</taxon>
        <taxon>Hemiptera</taxon>
        <taxon>Sternorrhyncha</taxon>
        <taxon>Psylloidea</taxon>
        <taxon>Psyllidae</taxon>
        <taxon>Psyllinae</taxon>
        <taxon>Cacopsylla</taxon>
    </lineage>
</organism>
<name>A0A8D8SMS8_9HEMI</name>
<dbReference type="EMBL" id="HBUF01223979">
    <property type="protein sequence ID" value="CAG6670702.1"/>
    <property type="molecule type" value="Transcribed_RNA"/>
</dbReference>
<feature type="signal peptide" evidence="1">
    <location>
        <begin position="1"/>
        <end position="29"/>
    </location>
</feature>
<protein>
    <recommendedName>
        <fullName evidence="3">Secreted protein</fullName>
    </recommendedName>
</protein>
<dbReference type="EMBL" id="HBUF01223980">
    <property type="protein sequence ID" value="CAG6670704.1"/>
    <property type="molecule type" value="Transcribed_RNA"/>
</dbReference>
<proteinExistence type="predicted"/>
<dbReference type="AlphaFoldDB" id="A0A8D8SMS8"/>
<keyword evidence="1" id="KW-0732">Signal</keyword>
<evidence type="ECO:0000256" key="1">
    <source>
        <dbReference type="SAM" id="SignalP"/>
    </source>
</evidence>
<evidence type="ECO:0000313" key="2">
    <source>
        <dbReference type="EMBL" id="CAG6670702.1"/>
    </source>
</evidence>
<accession>A0A8D8SMS8</accession>
<evidence type="ECO:0008006" key="3">
    <source>
        <dbReference type="Google" id="ProtNLM"/>
    </source>
</evidence>
<feature type="chain" id="PRO_5036262000" description="Secreted protein" evidence="1">
    <location>
        <begin position="30"/>
        <end position="140"/>
    </location>
</feature>